<sequence>MSNDQRRRRRRPSWFHPDRTPLINTLIISTRALNMLEETTPKAPATSYMVVLSGTHVTGKETIAVSLSKSLNCPWLKGEFVHTSAWFAARAQERRGQDRSTVYGRQWFTKMQRQFGLLSDIPESNGGKAFEPDPKKSSTGCIALVTIFALRKQGRDAIREVMLERSVRVIFVVLQITKDTLDGRTLGAEEPDLAETIMESKREDIRLPEVEERDVLVVDSMQDVDALTLDIEERVRRQVEGG</sequence>
<dbReference type="SUPFAM" id="SSF52540">
    <property type="entry name" value="P-loop containing nucleoside triphosphate hydrolases"/>
    <property type="match status" value="1"/>
</dbReference>
<dbReference type="InterPro" id="IPR027417">
    <property type="entry name" value="P-loop_NTPase"/>
</dbReference>
<proteinExistence type="predicted"/>
<dbReference type="Proteomes" id="UP000184330">
    <property type="component" value="Unassembled WGS sequence"/>
</dbReference>
<dbReference type="STRING" id="576137.A0A1L7XT42"/>
<protein>
    <submittedName>
        <fullName evidence="1">Uncharacterized protein</fullName>
    </submittedName>
</protein>
<dbReference type="EMBL" id="FJOG01000052">
    <property type="protein sequence ID" value="CZR68189.1"/>
    <property type="molecule type" value="Genomic_DNA"/>
</dbReference>
<dbReference type="Gene3D" id="3.40.50.300">
    <property type="entry name" value="P-loop containing nucleotide triphosphate hydrolases"/>
    <property type="match status" value="1"/>
</dbReference>
<evidence type="ECO:0000313" key="1">
    <source>
        <dbReference type="EMBL" id="CZR68189.1"/>
    </source>
</evidence>
<reference evidence="1 2" key="1">
    <citation type="submission" date="2016-03" db="EMBL/GenBank/DDBJ databases">
        <authorList>
            <person name="Ploux O."/>
        </authorList>
    </citation>
    <scope>NUCLEOTIDE SEQUENCE [LARGE SCALE GENOMIC DNA]</scope>
    <source>
        <strain evidence="1 2">UAMH 11012</strain>
    </source>
</reference>
<accession>A0A1L7XT42</accession>
<evidence type="ECO:0000313" key="2">
    <source>
        <dbReference type="Proteomes" id="UP000184330"/>
    </source>
</evidence>
<name>A0A1L7XT42_9HELO</name>
<dbReference type="OrthoDB" id="3533051at2759"/>
<keyword evidence="2" id="KW-1185">Reference proteome</keyword>
<gene>
    <name evidence="1" type="ORF">PAC_18088</name>
</gene>
<dbReference type="AlphaFoldDB" id="A0A1L7XT42"/>
<organism evidence="1 2">
    <name type="scientific">Phialocephala subalpina</name>
    <dbReference type="NCBI Taxonomy" id="576137"/>
    <lineage>
        <taxon>Eukaryota</taxon>
        <taxon>Fungi</taxon>
        <taxon>Dikarya</taxon>
        <taxon>Ascomycota</taxon>
        <taxon>Pezizomycotina</taxon>
        <taxon>Leotiomycetes</taxon>
        <taxon>Helotiales</taxon>
        <taxon>Mollisiaceae</taxon>
        <taxon>Phialocephala</taxon>
        <taxon>Phialocephala fortinii species complex</taxon>
    </lineage>
</organism>